<evidence type="ECO:0000313" key="3">
    <source>
        <dbReference type="Proteomes" id="UP000266152"/>
    </source>
</evidence>
<name>A0A395RSD6_FUSSP</name>
<sequence>MLSSDNLNELRNEIKLSELPASFRDAIITRRHLDVPYIWIDSLCILQMGPTAEQDWLHHAEEMHRVYEHYLLNISIDVSEDPHQGAFRARNPFCLQDCYVWTPFPLFPETVEPHPSHSGFFVKEDETSKVSALDAEHIRTRNESPEPTAQQNLRAIFTRQDFFDVRYELPINGRAWVLQERFLSHRTLHFCADRITWECNCKDTRGNMRSKTMSEYLPDGFDDITGNFDCWYQEDYSITNVSTLSKYYELVMYYAGRQLTFPDKDKLVAFASIARRCTSWMGNDYCAGLSRSIIPQGLLWRISGEWSVRRPATYRAPSWSWASVDSPLLCPLMSSDGVTLAEVQDMTVELVDQHNRFGQVKSASLAITGPLIASKLIDAKLLVEVTLEVPTHVQTMPETKEEMNEMLSRDDVFFFAILKDSQHPDGKLTLGIVLKIDTNGHYCRIELWEAKEGFMSQKGIDGTSFKTRTVTIL</sequence>
<dbReference type="EMBL" id="PXOF01000138">
    <property type="protein sequence ID" value="RGP62993.1"/>
    <property type="molecule type" value="Genomic_DNA"/>
</dbReference>
<protein>
    <recommendedName>
        <fullName evidence="1">Heterokaryon incompatibility domain-containing protein</fullName>
    </recommendedName>
</protein>
<gene>
    <name evidence="2" type="ORF">FSPOR_8977</name>
</gene>
<dbReference type="PANTHER" id="PTHR33112:SF16">
    <property type="entry name" value="HETEROKARYON INCOMPATIBILITY DOMAIN-CONTAINING PROTEIN"/>
    <property type="match status" value="1"/>
</dbReference>
<keyword evidence="3" id="KW-1185">Reference proteome</keyword>
<evidence type="ECO:0000259" key="1">
    <source>
        <dbReference type="Pfam" id="PF06985"/>
    </source>
</evidence>
<accession>A0A395RSD6</accession>
<dbReference type="InterPro" id="IPR010730">
    <property type="entry name" value="HET"/>
</dbReference>
<dbReference type="Pfam" id="PF06985">
    <property type="entry name" value="HET"/>
    <property type="match status" value="1"/>
</dbReference>
<dbReference type="STRING" id="5514.A0A395RSD6"/>
<evidence type="ECO:0000313" key="2">
    <source>
        <dbReference type="EMBL" id="RGP62993.1"/>
    </source>
</evidence>
<reference evidence="2 3" key="1">
    <citation type="journal article" date="2018" name="PLoS Pathog.">
        <title>Evolution of structural diversity of trichothecenes, a family of toxins produced by plant pathogenic and entomopathogenic fungi.</title>
        <authorList>
            <person name="Proctor R.H."/>
            <person name="McCormick S.P."/>
            <person name="Kim H.S."/>
            <person name="Cardoza R.E."/>
            <person name="Stanley A.M."/>
            <person name="Lindo L."/>
            <person name="Kelly A."/>
            <person name="Brown D.W."/>
            <person name="Lee T."/>
            <person name="Vaughan M.M."/>
            <person name="Alexander N.J."/>
            <person name="Busman M."/>
            <person name="Gutierrez S."/>
        </authorList>
    </citation>
    <scope>NUCLEOTIDE SEQUENCE [LARGE SCALE GENOMIC DNA]</scope>
    <source>
        <strain evidence="2 3">NRRL 3299</strain>
    </source>
</reference>
<organism evidence="2 3">
    <name type="scientific">Fusarium sporotrichioides</name>
    <dbReference type="NCBI Taxonomy" id="5514"/>
    <lineage>
        <taxon>Eukaryota</taxon>
        <taxon>Fungi</taxon>
        <taxon>Dikarya</taxon>
        <taxon>Ascomycota</taxon>
        <taxon>Pezizomycotina</taxon>
        <taxon>Sordariomycetes</taxon>
        <taxon>Hypocreomycetidae</taxon>
        <taxon>Hypocreales</taxon>
        <taxon>Nectriaceae</taxon>
        <taxon>Fusarium</taxon>
    </lineage>
</organism>
<dbReference type="AlphaFoldDB" id="A0A395RSD6"/>
<proteinExistence type="predicted"/>
<comment type="caution">
    <text evidence="2">The sequence shown here is derived from an EMBL/GenBank/DDBJ whole genome shotgun (WGS) entry which is preliminary data.</text>
</comment>
<dbReference type="PANTHER" id="PTHR33112">
    <property type="entry name" value="DOMAIN PROTEIN, PUTATIVE-RELATED"/>
    <property type="match status" value="1"/>
</dbReference>
<feature type="domain" description="Heterokaryon incompatibility" evidence="1">
    <location>
        <begin position="12"/>
        <end position="91"/>
    </location>
</feature>
<dbReference type="Proteomes" id="UP000266152">
    <property type="component" value="Unassembled WGS sequence"/>
</dbReference>